<evidence type="ECO:0000256" key="1">
    <source>
        <dbReference type="ARBA" id="ARBA00009065"/>
    </source>
</evidence>
<name>A0AAE0DTH3_9ROSI</name>
<dbReference type="AlphaFoldDB" id="A0AAE0DTH3"/>
<dbReference type="Proteomes" id="UP001281410">
    <property type="component" value="Unassembled WGS sequence"/>
</dbReference>
<evidence type="ECO:0000313" key="9">
    <source>
        <dbReference type="EMBL" id="KAK3184265.1"/>
    </source>
</evidence>
<evidence type="ECO:0000256" key="4">
    <source>
        <dbReference type="ARBA" id="ARBA00023306"/>
    </source>
</evidence>
<feature type="domain" description="Cyclin-like" evidence="7">
    <location>
        <begin position="51"/>
        <end position="137"/>
    </location>
</feature>
<keyword evidence="3 5" id="KW-0195">Cyclin</keyword>
<dbReference type="FunFam" id="1.10.472.10:FF:000040">
    <property type="entry name" value="D6-type cyclin"/>
    <property type="match status" value="1"/>
</dbReference>
<sequence>MEFNLENPLTNLHDFNDSLFLVESDHMISENYLKTLKTRDFDFSLRREALSSIFKISCNFDPFLSYLAANYLDRFLSSQEMPQPKPWMLRLLAISCISLAAKMTKTEFNLTDFQGRCDGGLIFDTQTIQRMEYLILGALKWRMRSITPFSFLCFFISLFQLNEPPSIIQALKARATEIIFKAQNDIKLLEFKPSIVCASALLSASHEVFPLQFTNFKNAIFNCTYVNKENMLQCYNVILQQEIVMDIGYDDESEIDTLSSSDTPVNVLDRRFSSSSESDKTNGATITTTDTSTTTTATATATQLSPNPNPPPPPPPPQPERDNKRRKIATGYCNNHRIQLSQTQQQC</sequence>
<organism evidence="9 10">
    <name type="scientific">Dipteronia sinensis</name>
    <dbReference type="NCBI Taxonomy" id="43782"/>
    <lineage>
        <taxon>Eukaryota</taxon>
        <taxon>Viridiplantae</taxon>
        <taxon>Streptophyta</taxon>
        <taxon>Embryophyta</taxon>
        <taxon>Tracheophyta</taxon>
        <taxon>Spermatophyta</taxon>
        <taxon>Magnoliopsida</taxon>
        <taxon>eudicotyledons</taxon>
        <taxon>Gunneridae</taxon>
        <taxon>Pentapetalae</taxon>
        <taxon>rosids</taxon>
        <taxon>malvids</taxon>
        <taxon>Sapindales</taxon>
        <taxon>Sapindaceae</taxon>
        <taxon>Hippocastanoideae</taxon>
        <taxon>Acereae</taxon>
        <taxon>Dipteronia</taxon>
    </lineage>
</organism>
<evidence type="ECO:0000259" key="7">
    <source>
        <dbReference type="SMART" id="SM00385"/>
    </source>
</evidence>
<feature type="region of interest" description="Disordered" evidence="6">
    <location>
        <begin position="271"/>
        <end position="347"/>
    </location>
</feature>
<dbReference type="SUPFAM" id="SSF47954">
    <property type="entry name" value="Cyclin-like"/>
    <property type="match status" value="2"/>
</dbReference>
<evidence type="ECO:0000313" key="10">
    <source>
        <dbReference type="Proteomes" id="UP001281410"/>
    </source>
</evidence>
<comment type="caution">
    <text evidence="9">The sequence shown here is derived from an EMBL/GenBank/DDBJ whole genome shotgun (WGS) entry which is preliminary data.</text>
</comment>
<evidence type="ECO:0008006" key="11">
    <source>
        <dbReference type="Google" id="ProtNLM"/>
    </source>
</evidence>
<dbReference type="InterPro" id="IPR036915">
    <property type="entry name" value="Cyclin-like_sf"/>
</dbReference>
<evidence type="ECO:0000256" key="3">
    <source>
        <dbReference type="ARBA" id="ARBA00023127"/>
    </source>
</evidence>
<dbReference type="InterPro" id="IPR039361">
    <property type="entry name" value="Cyclin"/>
</dbReference>
<dbReference type="InterPro" id="IPR004367">
    <property type="entry name" value="Cyclin_C-dom"/>
</dbReference>
<dbReference type="CDD" id="cd20544">
    <property type="entry name" value="CYCLIN_AtCycD-like_rpt2"/>
    <property type="match status" value="1"/>
</dbReference>
<dbReference type="Pfam" id="PF00134">
    <property type="entry name" value="Cyclin_N"/>
    <property type="match status" value="1"/>
</dbReference>
<dbReference type="InterPro" id="IPR006671">
    <property type="entry name" value="Cyclin_N"/>
</dbReference>
<keyword evidence="2" id="KW-0132">Cell division</keyword>
<keyword evidence="4" id="KW-0131">Cell cycle</keyword>
<comment type="similarity">
    <text evidence="1">Belongs to the cyclin family. Cyclin D subfamily.</text>
</comment>
<feature type="domain" description="Cyclin C-terminal" evidence="8">
    <location>
        <begin position="146"/>
        <end position="279"/>
    </location>
</feature>
<evidence type="ECO:0000259" key="8">
    <source>
        <dbReference type="SMART" id="SM01332"/>
    </source>
</evidence>
<dbReference type="SMART" id="SM01332">
    <property type="entry name" value="Cyclin_C"/>
    <property type="match status" value="1"/>
</dbReference>
<dbReference type="FunFam" id="1.10.472.10:FF:000060">
    <property type="entry name" value="D6-type cyclin"/>
    <property type="match status" value="1"/>
</dbReference>
<dbReference type="InterPro" id="IPR013763">
    <property type="entry name" value="Cyclin-like_dom"/>
</dbReference>
<feature type="compositionally biased region" description="Polar residues" evidence="6">
    <location>
        <begin position="332"/>
        <end position="347"/>
    </location>
</feature>
<keyword evidence="10" id="KW-1185">Reference proteome</keyword>
<dbReference type="Gene3D" id="1.10.472.10">
    <property type="entry name" value="Cyclin-like"/>
    <property type="match status" value="2"/>
</dbReference>
<feature type="compositionally biased region" description="Pro residues" evidence="6">
    <location>
        <begin position="307"/>
        <end position="318"/>
    </location>
</feature>
<proteinExistence type="inferred from homology"/>
<evidence type="ECO:0000256" key="6">
    <source>
        <dbReference type="SAM" id="MobiDB-lite"/>
    </source>
</evidence>
<accession>A0AAE0DTH3</accession>
<reference evidence="9" key="1">
    <citation type="journal article" date="2023" name="Plant J.">
        <title>Genome sequences and population genomics provide insights into the demographic history, inbreeding, and mutation load of two 'living fossil' tree species of Dipteronia.</title>
        <authorList>
            <person name="Feng Y."/>
            <person name="Comes H.P."/>
            <person name="Chen J."/>
            <person name="Zhu S."/>
            <person name="Lu R."/>
            <person name="Zhang X."/>
            <person name="Li P."/>
            <person name="Qiu J."/>
            <person name="Olsen K.M."/>
            <person name="Qiu Y."/>
        </authorList>
    </citation>
    <scope>NUCLEOTIDE SEQUENCE</scope>
    <source>
        <strain evidence="9">NBL</strain>
    </source>
</reference>
<feature type="compositionally biased region" description="Low complexity" evidence="6">
    <location>
        <begin position="281"/>
        <end position="302"/>
    </location>
</feature>
<feature type="compositionally biased region" description="Basic and acidic residues" evidence="6">
    <location>
        <begin position="271"/>
        <end position="280"/>
    </location>
</feature>
<dbReference type="PANTHER" id="PTHR10177">
    <property type="entry name" value="CYCLINS"/>
    <property type="match status" value="1"/>
</dbReference>
<dbReference type="Pfam" id="PF02984">
    <property type="entry name" value="Cyclin_C"/>
    <property type="match status" value="1"/>
</dbReference>
<dbReference type="SMART" id="SM00385">
    <property type="entry name" value="CYCLIN"/>
    <property type="match status" value="1"/>
</dbReference>
<gene>
    <name evidence="9" type="ORF">Dsin_031551</name>
</gene>
<dbReference type="EMBL" id="JANJYJ010000010">
    <property type="protein sequence ID" value="KAK3184265.1"/>
    <property type="molecule type" value="Genomic_DNA"/>
</dbReference>
<evidence type="ECO:0000256" key="5">
    <source>
        <dbReference type="RuleBase" id="RU000383"/>
    </source>
</evidence>
<dbReference type="GO" id="GO:0051301">
    <property type="term" value="P:cell division"/>
    <property type="evidence" value="ECO:0007669"/>
    <property type="project" value="UniProtKB-KW"/>
</dbReference>
<evidence type="ECO:0000256" key="2">
    <source>
        <dbReference type="ARBA" id="ARBA00022618"/>
    </source>
</evidence>
<protein>
    <recommendedName>
        <fullName evidence="11">B-like cyclin</fullName>
    </recommendedName>
</protein>